<proteinExistence type="predicted"/>
<evidence type="ECO:0000313" key="2">
    <source>
        <dbReference type="EMBL" id="ORY75917.1"/>
    </source>
</evidence>
<comment type="caution">
    <text evidence="2">The sequence shown here is derived from an EMBL/GenBank/DDBJ whole genome shotgun (WGS) entry which is preliminary data.</text>
</comment>
<dbReference type="Pfam" id="PF20882">
    <property type="entry name" value="Sos7"/>
    <property type="match status" value="1"/>
</dbReference>
<accession>A0A1Y2EWN4</accession>
<evidence type="ECO:0000313" key="3">
    <source>
        <dbReference type="Proteomes" id="UP000193920"/>
    </source>
</evidence>
<name>A0A1Y2EWN4_9FUNG</name>
<reference evidence="2 3" key="1">
    <citation type="submission" date="2016-08" db="EMBL/GenBank/DDBJ databases">
        <title>A Parts List for Fungal Cellulosomes Revealed by Comparative Genomics.</title>
        <authorList>
            <consortium name="DOE Joint Genome Institute"/>
            <person name="Haitjema C.H."/>
            <person name="Gilmore S.P."/>
            <person name="Henske J.K."/>
            <person name="Solomon K.V."/>
            <person name="De Groot R."/>
            <person name="Kuo A."/>
            <person name="Mondo S.J."/>
            <person name="Salamov A.A."/>
            <person name="Labutti K."/>
            <person name="Zhao Z."/>
            <person name="Chiniquy J."/>
            <person name="Barry K."/>
            <person name="Brewer H.M."/>
            <person name="Purvine S.O."/>
            <person name="Wright A.T."/>
            <person name="Boxma B."/>
            <person name="Van Alen T."/>
            <person name="Hackstein J.H."/>
            <person name="Baker S.E."/>
            <person name="Grigoriev I.V."/>
            <person name="O'Malley M.A."/>
        </authorList>
    </citation>
    <scope>NUCLEOTIDE SEQUENCE [LARGE SCALE GENOMIC DNA]</scope>
    <source>
        <strain evidence="2 3">G1</strain>
    </source>
</reference>
<dbReference type="AlphaFoldDB" id="A0A1Y2EWN4"/>
<organism evidence="2 3">
    <name type="scientific">Neocallimastix californiae</name>
    <dbReference type="NCBI Taxonomy" id="1754190"/>
    <lineage>
        <taxon>Eukaryota</taxon>
        <taxon>Fungi</taxon>
        <taxon>Fungi incertae sedis</taxon>
        <taxon>Chytridiomycota</taxon>
        <taxon>Chytridiomycota incertae sedis</taxon>
        <taxon>Neocallimastigomycetes</taxon>
        <taxon>Neocallimastigales</taxon>
        <taxon>Neocallimastigaceae</taxon>
        <taxon>Neocallimastix</taxon>
    </lineage>
</organism>
<feature type="domain" description="Kinetochore protein Sos7 coiled-coil" evidence="1">
    <location>
        <begin position="75"/>
        <end position="113"/>
    </location>
</feature>
<keyword evidence="3" id="KW-1185">Reference proteome</keyword>
<sequence length="124" mass="14642">MNEFQSVVSTDRINNDELNLLINKFYRAPFNISKLKAGKALVKGGLIIENQESSIPNELKKNSLFLKEEIEYQKELFSTLRVKFREYQTKSYFLNQIFFNPPDYSNEQQVSEIGINQIFKNFKF</sequence>
<protein>
    <recommendedName>
        <fullName evidence="1">Kinetochore protein Sos7 coiled-coil domain-containing protein</fullName>
    </recommendedName>
</protein>
<dbReference type="OrthoDB" id="18959at2759"/>
<dbReference type="Proteomes" id="UP000193920">
    <property type="component" value="Unassembled WGS sequence"/>
</dbReference>
<gene>
    <name evidence="2" type="ORF">LY90DRAFT_126777</name>
</gene>
<dbReference type="InterPro" id="IPR048781">
    <property type="entry name" value="Sos7_CC"/>
</dbReference>
<dbReference type="STRING" id="1754190.A0A1Y2EWN4"/>
<evidence type="ECO:0000259" key="1">
    <source>
        <dbReference type="Pfam" id="PF20882"/>
    </source>
</evidence>
<dbReference type="EMBL" id="MCOG01000024">
    <property type="protein sequence ID" value="ORY75917.1"/>
    <property type="molecule type" value="Genomic_DNA"/>
</dbReference>